<dbReference type="GeneID" id="108667538"/>
<dbReference type="InterPro" id="IPR041569">
    <property type="entry name" value="AAA_lid_3"/>
</dbReference>
<keyword evidence="4" id="KW-0378">Hydrolase</keyword>
<dbReference type="AlphaFoldDB" id="A0A8B7N891"/>
<dbReference type="SUPFAM" id="SSF52540">
    <property type="entry name" value="P-loop containing nucleoside triphosphate hydrolases"/>
    <property type="match status" value="1"/>
</dbReference>
<dbReference type="Gene3D" id="1.10.8.60">
    <property type="match status" value="1"/>
</dbReference>
<comment type="similarity">
    <text evidence="1 4">Belongs to the AAA ATPase family.</text>
</comment>
<keyword evidence="4" id="KW-0653">Protein transport</keyword>
<dbReference type="RefSeq" id="XP_018010061.1">
    <property type="nucleotide sequence ID" value="XM_018154572.2"/>
</dbReference>
<keyword evidence="4" id="KW-0460">Magnesium</keyword>
<keyword evidence="2 4" id="KW-0547">Nucleotide-binding</keyword>
<protein>
    <recommendedName>
        <fullName evidence="4">Vesicle-fusing ATPase</fullName>
        <ecNumber evidence="4">3.6.4.6</ecNumber>
    </recommendedName>
</protein>
<comment type="cofactor">
    <cofactor evidence="4">
        <name>Mg(2+)</name>
        <dbReference type="ChEBI" id="CHEBI:18420"/>
    </cofactor>
    <text evidence="4">Binds 1 Mg(2+) ion per subunit.</text>
</comment>
<dbReference type="Pfam" id="PF17862">
    <property type="entry name" value="AAA_lid_3"/>
    <property type="match status" value="1"/>
</dbReference>
<dbReference type="GO" id="GO:0046872">
    <property type="term" value="F:metal ion binding"/>
    <property type="evidence" value="ECO:0007669"/>
    <property type="project" value="UniProtKB-UniRule"/>
</dbReference>
<dbReference type="PANTHER" id="PTHR23078:SF3">
    <property type="entry name" value="VESICLE-FUSING ATPASE"/>
    <property type="match status" value="1"/>
</dbReference>
<keyword evidence="4" id="KW-0479">Metal-binding</keyword>
<dbReference type="PANTHER" id="PTHR23078">
    <property type="entry name" value="VESICULAR-FUSION PROTEIN NSF"/>
    <property type="match status" value="1"/>
</dbReference>
<keyword evidence="4" id="KW-0813">Transport</keyword>
<comment type="function">
    <text evidence="4">Required for vesicle-mediated transport. Catalyzes the fusion of transport vesicles within the Golgi cisternae. Is also required for transport from the endoplasmic reticulum to the Golgi stack. Seems to function as a fusion protein required for the delivery of cargo proteins to all compartments of the Golgi stack independent of vesicle origin.</text>
</comment>
<name>A0A8B7N891_HYAAZ</name>
<sequence length="111" mass="12714">MEHQEHIPLTNVHERKNILLVLTNTMAENSKLAPDVDLHRIARMTEGFSAAYLEALVRAAVSHALWRHIKFDGQKMTADPEAGENIKVTQADFYDALEKDVKPNEVHCRRR</sequence>
<keyword evidence="4" id="KW-0963">Cytoplasm</keyword>
<dbReference type="InterPro" id="IPR027417">
    <property type="entry name" value="P-loop_NTPase"/>
</dbReference>
<comment type="subcellular location">
    <subcellularLocation>
        <location evidence="4">Cytoplasm</location>
    </subcellularLocation>
</comment>
<evidence type="ECO:0000256" key="1">
    <source>
        <dbReference type="ARBA" id="ARBA00006914"/>
    </source>
</evidence>
<comment type="catalytic activity">
    <reaction evidence="4">
        <text>ATP + H2O = ADP + phosphate + H(+)</text>
        <dbReference type="Rhea" id="RHEA:13065"/>
        <dbReference type="ChEBI" id="CHEBI:15377"/>
        <dbReference type="ChEBI" id="CHEBI:15378"/>
        <dbReference type="ChEBI" id="CHEBI:30616"/>
        <dbReference type="ChEBI" id="CHEBI:43474"/>
        <dbReference type="ChEBI" id="CHEBI:456216"/>
        <dbReference type="EC" id="3.6.4.6"/>
    </reaction>
</comment>
<evidence type="ECO:0000313" key="7">
    <source>
        <dbReference type="RefSeq" id="XP_018010061.1"/>
    </source>
</evidence>
<dbReference type="KEGG" id="hazt:108667538"/>
<dbReference type="GO" id="GO:0006891">
    <property type="term" value="P:intra-Golgi vesicle-mediated transport"/>
    <property type="evidence" value="ECO:0007669"/>
    <property type="project" value="TreeGrafter"/>
</dbReference>
<organism evidence="6 7">
    <name type="scientific">Hyalella azteca</name>
    <name type="common">Amphipod</name>
    <dbReference type="NCBI Taxonomy" id="294128"/>
    <lineage>
        <taxon>Eukaryota</taxon>
        <taxon>Metazoa</taxon>
        <taxon>Ecdysozoa</taxon>
        <taxon>Arthropoda</taxon>
        <taxon>Crustacea</taxon>
        <taxon>Multicrustacea</taxon>
        <taxon>Malacostraca</taxon>
        <taxon>Eumalacostraca</taxon>
        <taxon>Peracarida</taxon>
        <taxon>Amphipoda</taxon>
        <taxon>Senticaudata</taxon>
        <taxon>Talitrida</taxon>
        <taxon>Talitroidea</taxon>
        <taxon>Hyalellidae</taxon>
        <taxon>Hyalella</taxon>
    </lineage>
</organism>
<evidence type="ECO:0000256" key="2">
    <source>
        <dbReference type="ARBA" id="ARBA00022741"/>
    </source>
</evidence>
<dbReference type="GO" id="GO:0005795">
    <property type="term" value="C:Golgi stack"/>
    <property type="evidence" value="ECO:0007669"/>
    <property type="project" value="TreeGrafter"/>
</dbReference>
<keyword evidence="3 4" id="KW-0067">ATP-binding</keyword>
<accession>A0A8B7N891</accession>
<gene>
    <name evidence="7" type="primary">LOC108667538</name>
</gene>
<evidence type="ECO:0000259" key="5">
    <source>
        <dbReference type="Pfam" id="PF17862"/>
    </source>
</evidence>
<dbReference type="GO" id="GO:0005524">
    <property type="term" value="F:ATP binding"/>
    <property type="evidence" value="ECO:0007669"/>
    <property type="project" value="UniProtKB-UniRule"/>
</dbReference>
<evidence type="ECO:0000256" key="4">
    <source>
        <dbReference type="RuleBase" id="RU367045"/>
    </source>
</evidence>
<dbReference type="Proteomes" id="UP000694843">
    <property type="component" value="Unplaced"/>
</dbReference>
<keyword evidence="6" id="KW-1185">Reference proteome</keyword>
<keyword evidence="4" id="KW-0931">ER-Golgi transport</keyword>
<dbReference type="GO" id="GO:0016887">
    <property type="term" value="F:ATP hydrolysis activity"/>
    <property type="evidence" value="ECO:0007669"/>
    <property type="project" value="InterPro"/>
</dbReference>
<dbReference type="GO" id="GO:0043001">
    <property type="term" value="P:Golgi to plasma membrane protein transport"/>
    <property type="evidence" value="ECO:0007669"/>
    <property type="project" value="TreeGrafter"/>
</dbReference>
<dbReference type="InterPro" id="IPR039812">
    <property type="entry name" value="Vesicle-fus_ATPase"/>
</dbReference>
<evidence type="ECO:0000313" key="6">
    <source>
        <dbReference type="Proteomes" id="UP000694843"/>
    </source>
</evidence>
<dbReference type="GO" id="GO:0035494">
    <property type="term" value="P:SNARE complex disassembly"/>
    <property type="evidence" value="ECO:0007669"/>
    <property type="project" value="InterPro"/>
</dbReference>
<dbReference type="EC" id="3.6.4.6" evidence="4"/>
<evidence type="ECO:0000256" key="3">
    <source>
        <dbReference type="ARBA" id="ARBA00022840"/>
    </source>
</evidence>
<feature type="domain" description="AAA ATPase AAA+ lid" evidence="5">
    <location>
        <begin position="35"/>
        <end position="71"/>
    </location>
</feature>
<proteinExistence type="inferred from homology"/>
<reference evidence="7" key="1">
    <citation type="submission" date="2025-08" db="UniProtKB">
        <authorList>
            <consortium name="RefSeq"/>
        </authorList>
    </citation>
    <scope>IDENTIFICATION</scope>
    <source>
        <tissue evidence="7">Whole organism</tissue>
    </source>
</reference>